<dbReference type="RefSeq" id="WP_285612048.1">
    <property type="nucleotide sequence ID" value="NZ_BSSD01000007.1"/>
</dbReference>
<dbReference type="Proteomes" id="UP001165042">
    <property type="component" value="Unassembled WGS sequence"/>
</dbReference>
<organism evidence="2 3">
    <name type="scientific">Actinokineospora globicatena</name>
    <dbReference type="NCBI Taxonomy" id="103729"/>
    <lineage>
        <taxon>Bacteria</taxon>
        <taxon>Bacillati</taxon>
        <taxon>Actinomycetota</taxon>
        <taxon>Actinomycetes</taxon>
        <taxon>Pseudonocardiales</taxon>
        <taxon>Pseudonocardiaceae</taxon>
        <taxon>Actinokineospora</taxon>
    </lineage>
</organism>
<evidence type="ECO:0000256" key="1">
    <source>
        <dbReference type="SAM" id="MobiDB-lite"/>
    </source>
</evidence>
<feature type="region of interest" description="Disordered" evidence="1">
    <location>
        <begin position="79"/>
        <end position="107"/>
    </location>
</feature>
<comment type="caution">
    <text evidence="2">The sequence shown here is derived from an EMBL/GenBank/DDBJ whole genome shotgun (WGS) entry which is preliminary data.</text>
</comment>
<evidence type="ECO:0000313" key="2">
    <source>
        <dbReference type="EMBL" id="GLW93772.1"/>
    </source>
</evidence>
<gene>
    <name evidence="2" type="ORF">Aglo03_45880</name>
</gene>
<keyword evidence="3" id="KW-1185">Reference proteome</keyword>
<dbReference type="EMBL" id="BSSD01000007">
    <property type="protein sequence ID" value="GLW93772.1"/>
    <property type="molecule type" value="Genomic_DNA"/>
</dbReference>
<accession>A0A9W6QSF9</accession>
<reference evidence="2" key="1">
    <citation type="submission" date="2023-02" db="EMBL/GenBank/DDBJ databases">
        <title>Actinokineospora globicatena NBRC 15670.</title>
        <authorList>
            <person name="Ichikawa N."/>
            <person name="Sato H."/>
            <person name="Tonouchi N."/>
        </authorList>
    </citation>
    <scope>NUCLEOTIDE SEQUENCE</scope>
    <source>
        <strain evidence="2">NBRC 15670</strain>
    </source>
</reference>
<dbReference type="AlphaFoldDB" id="A0A9W6QSF9"/>
<proteinExistence type="predicted"/>
<feature type="compositionally biased region" description="Acidic residues" evidence="1">
    <location>
        <begin position="83"/>
        <end position="98"/>
    </location>
</feature>
<protein>
    <submittedName>
        <fullName evidence="2">Uncharacterized protein</fullName>
    </submittedName>
</protein>
<name>A0A9W6QSF9_9PSEU</name>
<sequence length="212" mass="23011">MSDDEDDFTPWTPDGAARVRAAAAELTAAITAHAEAVAAGTSEKDTEKVFTAGDQLLPALLAYADAQFEYTGTTFPLGPLYDLVDDEEDDEDEEEEEPPSTGVSILQRQDYRVTDAEAVMAAGRAAYLRSWPDDDEATAAEDVSHLGRALYQIGHADGWAKLGDVEGLWPVGASVVVVDREDTLGPDEGEWPEDLYAHDGEVLFEQRDLYGK</sequence>
<evidence type="ECO:0000313" key="3">
    <source>
        <dbReference type="Proteomes" id="UP001165042"/>
    </source>
</evidence>